<dbReference type="Pfam" id="PF00571">
    <property type="entry name" value="CBS"/>
    <property type="match status" value="2"/>
</dbReference>
<dbReference type="InterPro" id="IPR050511">
    <property type="entry name" value="AMPK_gamma/SDS23_families"/>
</dbReference>
<evidence type="ECO:0000256" key="2">
    <source>
        <dbReference type="ARBA" id="ARBA00023122"/>
    </source>
</evidence>
<sequence length="389" mass="42134">MASSSSEEMSKKKMKVSVGCWLRERRVRDIVREKRRLVEVPYNATLSSTVNALLANNVVAVPVAAPPGRYIGAGGSMILESDPATGAVRKQYIGIITMLDVLVHIAGDEPVGADCEVDLDRTMASPVSSVIGHSLEGLTLWSLNPNTSILDCMETFSKGVHWALVPVESQADDEIAVELVKASPGYRMLTQMDFLSFLQANMNELKDITIHSVGELEVVNKNVFAITKNTKVIDAIRSMRSYSLGTIPVISADASDDSGEETILQDGRGRSLIDAFSIIDLQSCSIAQLQSMLNVTVMELKERVSEITASTAGTVEKQSQKLITCHSETTLAEVITEAALAHVHRVWVVDEQGLLRGFVSLTDILGAIRNKALASENELQDVPATEPAI</sequence>
<dbReference type="InterPro" id="IPR000644">
    <property type="entry name" value="CBS_dom"/>
</dbReference>
<evidence type="ECO:0000313" key="7">
    <source>
        <dbReference type="Proteomes" id="UP000829196"/>
    </source>
</evidence>
<protein>
    <recommendedName>
        <fullName evidence="4">CBS domain-containing protein</fullName>
    </recommendedName>
</protein>
<feature type="domain" description="CBS" evidence="4">
    <location>
        <begin position="318"/>
        <end position="375"/>
    </location>
</feature>
<dbReference type="GO" id="GO:0005634">
    <property type="term" value="C:nucleus"/>
    <property type="evidence" value="ECO:0007669"/>
    <property type="project" value="TreeGrafter"/>
</dbReference>
<keyword evidence="1" id="KW-0677">Repeat</keyword>
<evidence type="ECO:0000313" key="6">
    <source>
        <dbReference type="EMBL" id="KAI0512363.1"/>
    </source>
</evidence>
<accession>A0A8T3BJB7</accession>
<dbReference type="Proteomes" id="UP000829196">
    <property type="component" value="Unassembled WGS sequence"/>
</dbReference>
<evidence type="ECO:0000259" key="4">
    <source>
        <dbReference type="PROSITE" id="PS51371"/>
    </source>
</evidence>
<keyword evidence="2 3" id="KW-0129">CBS domain</keyword>
<proteinExistence type="predicted"/>
<gene>
    <name evidence="5" type="ORF">KFK09_012989</name>
    <name evidence="6" type="ORF">KFK09_013002</name>
</gene>
<dbReference type="PROSITE" id="PS51371">
    <property type="entry name" value="CBS"/>
    <property type="match status" value="1"/>
</dbReference>
<dbReference type="InterPro" id="IPR046342">
    <property type="entry name" value="CBS_dom_sf"/>
</dbReference>
<dbReference type="AlphaFoldDB" id="A0A8T3BJB7"/>
<dbReference type="EMBL" id="JAGYWB010000009">
    <property type="protein sequence ID" value="KAI0512363.1"/>
    <property type="molecule type" value="Genomic_DNA"/>
</dbReference>
<name>A0A8T3BJB7_DENNO</name>
<evidence type="ECO:0000256" key="3">
    <source>
        <dbReference type="PROSITE-ProRule" id="PRU00703"/>
    </source>
</evidence>
<dbReference type="GO" id="GO:0005737">
    <property type="term" value="C:cytoplasm"/>
    <property type="evidence" value="ECO:0007669"/>
    <property type="project" value="TreeGrafter"/>
</dbReference>
<reference evidence="5" key="1">
    <citation type="journal article" date="2022" name="Front. Genet.">
        <title>Chromosome-Scale Assembly of the Dendrobium nobile Genome Provides Insights Into the Molecular Mechanism of the Biosynthesis of the Medicinal Active Ingredient of Dendrobium.</title>
        <authorList>
            <person name="Xu Q."/>
            <person name="Niu S.-C."/>
            <person name="Li K.-L."/>
            <person name="Zheng P.-J."/>
            <person name="Zhang X.-J."/>
            <person name="Jia Y."/>
            <person name="Liu Y."/>
            <person name="Niu Y.-X."/>
            <person name="Yu L.-H."/>
            <person name="Chen D.-F."/>
            <person name="Zhang G.-Q."/>
        </authorList>
    </citation>
    <scope>NUCLEOTIDE SEQUENCE</scope>
    <source>
        <tissue evidence="5">Leaf</tissue>
    </source>
</reference>
<evidence type="ECO:0000313" key="5">
    <source>
        <dbReference type="EMBL" id="KAI0512350.1"/>
    </source>
</evidence>
<keyword evidence="7" id="KW-1185">Reference proteome</keyword>
<dbReference type="EMBL" id="JAGYWB010000009">
    <property type="protein sequence ID" value="KAI0512350.1"/>
    <property type="molecule type" value="Genomic_DNA"/>
</dbReference>
<dbReference type="SMR" id="A0A8T3BJB7"/>
<dbReference type="PANTHER" id="PTHR13780:SF101">
    <property type="entry name" value="SNF1-RELATED PROTEIN KINASE REGULATORY SUBUNIT GAMMA-LIKE PV42A"/>
    <property type="match status" value="1"/>
</dbReference>
<dbReference type="PANTHER" id="PTHR13780">
    <property type="entry name" value="AMP-ACTIVATED PROTEIN KINASE, GAMMA REGULATORY SUBUNIT"/>
    <property type="match status" value="1"/>
</dbReference>
<dbReference type="Gene3D" id="3.10.580.10">
    <property type="entry name" value="CBS-domain"/>
    <property type="match status" value="2"/>
</dbReference>
<evidence type="ECO:0000256" key="1">
    <source>
        <dbReference type="ARBA" id="ARBA00022737"/>
    </source>
</evidence>
<dbReference type="OrthoDB" id="449052at2759"/>
<comment type="caution">
    <text evidence="5">The sequence shown here is derived from an EMBL/GenBank/DDBJ whole genome shotgun (WGS) entry which is preliminary data.</text>
</comment>
<dbReference type="SUPFAM" id="SSF54631">
    <property type="entry name" value="CBS-domain pair"/>
    <property type="match status" value="2"/>
</dbReference>
<dbReference type="SMART" id="SM00116">
    <property type="entry name" value="CBS"/>
    <property type="match status" value="2"/>
</dbReference>
<organism evidence="5 7">
    <name type="scientific">Dendrobium nobile</name>
    <name type="common">Orchid</name>
    <dbReference type="NCBI Taxonomy" id="94219"/>
    <lineage>
        <taxon>Eukaryota</taxon>
        <taxon>Viridiplantae</taxon>
        <taxon>Streptophyta</taxon>
        <taxon>Embryophyta</taxon>
        <taxon>Tracheophyta</taxon>
        <taxon>Spermatophyta</taxon>
        <taxon>Magnoliopsida</taxon>
        <taxon>Liliopsida</taxon>
        <taxon>Asparagales</taxon>
        <taxon>Orchidaceae</taxon>
        <taxon>Epidendroideae</taxon>
        <taxon>Malaxideae</taxon>
        <taxon>Dendrobiinae</taxon>
        <taxon>Dendrobium</taxon>
    </lineage>
</organism>